<organism evidence="1 2">
    <name type="scientific">Chryseobacterium carnipullorum</name>
    <dbReference type="NCBI Taxonomy" id="1124835"/>
    <lineage>
        <taxon>Bacteria</taxon>
        <taxon>Pseudomonadati</taxon>
        <taxon>Bacteroidota</taxon>
        <taxon>Flavobacteriia</taxon>
        <taxon>Flavobacteriales</taxon>
        <taxon>Weeksellaceae</taxon>
        <taxon>Chryseobacterium group</taxon>
        <taxon>Chryseobacterium</taxon>
    </lineage>
</organism>
<dbReference type="Proteomes" id="UP000255224">
    <property type="component" value="Unassembled WGS sequence"/>
</dbReference>
<accession>A0A376E1Z5</accession>
<proteinExistence type="predicted"/>
<dbReference type="AlphaFoldDB" id="A0A376E1Z5"/>
<dbReference type="RefSeq" id="WP_128124894.1">
    <property type="nucleotide sequence ID" value="NZ_UFVQ01000003.1"/>
</dbReference>
<protein>
    <submittedName>
        <fullName evidence="1">Uncharacterized protein</fullName>
    </submittedName>
</protein>
<reference evidence="1 2" key="1">
    <citation type="submission" date="2018-06" db="EMBL/GenBank/DDBJ databases">
        <authorList>
            <consortium name="Pathogen Informatics"/>
            <person name="Doyle S."/>
        </authorList>
    </citation>
    <scope>NUCLEOTIDE SEQUENCE [LARGE SCALE GENOMIC DNA]</scope>
    <source>
        <strain evidence="1 2">NCTC13533</strain>
    </source>
</reference>
<evidence type="ECO:0000313" key="1">
    <source>
        <dbReference type="EMBL" id="STD00505.1"/>
    </source>
</evidence>
<gene>
    <name evidence="1" type="ORF">NCTC13533_02941</name>
</gene>
<evidence type="ECO:0000313" key="2">
    <source>
        <dbReference type="Proteomes" id="UP000255224"/>
    </source>
</evidence>
<name>A0A376E1Z5_CHRCU</name>
<sequence>MGKPRPLKSNSGKSFQGSIVLGKGFILTPAEAFALINKDPRNKEVLYPYLNGDDLNNSPTQDPSRWVINFLDWSEEKARSYPDCFDIVERLVKPERFYTER</sequence>
<dbReference type="EMBL" id="UFVQ01000003">
    <property type="protein sequence ID" value="STD00505.1"/>
    <property type="molecule type" value="Genomic_DNA"/>
</dbReference>